<dbReference type="GO" id="GO:0016279">
    <property type="term" value="F:protein-lysine N-methyltransferase activity"/>
    <property type="evidence" value="ECO:0007669"/>
    <property type="project" value="TreeGrafter"/>
</dbReference>
<sequence length="230" mass="25510">MRLVHSHCTGVFSNRIAIRNAIAQLTKICTSHLTPELKIRLITPESYLWKCKPEECPFVDPFWAFYWAGGQAVTRYILDNTAVFSGSNVLDVGSGCGASAIAAVKAGARNVFANDIDRVACEAISINAYLNAVMVHIVNHNILARSKKINNMDILIVGDMFYDTEFGLTMLTWLLDQKKCSRILIGDPGRHGLIHAGVSLHLKLLAEYQLLDLTVMENNGFKTSSVWELL</sequence>
<dbReference type="InterPro" id="IPR029063">
    <property type="entry name" value="SAM-dependent_MTases_sf"/>
</dbReference>
<reference evidence="6" key="1">
    <citation type="journal article" date="2014" name="PLoS ONE">
        <title>Transcriptome-Based Identification of ABC Transporters in the Western Tarnished Plant Bug Lygus hesperus.</title>
        <authorList>
            <person name="Hull J.J."/>
            <person name="Chaney K."/>
            <person name="Geib S.M."/>
            <person name="Fabrick J.A."/>
            <person name="Brent C.S."/>
            <person name="Walsh D."/>
            <person name="Lavine L.C."/>
        </authorList>
    </citation>
    <scope>NUCLEOTIDE SEQUENCE</scope>
</reference>
<gene>
    <name evidence="6" type="primary">Mettl20</name>
    <name evidence="6" type="ORF">CM83_19187</name>
</gene>
<keyword evidence="1 6" id="KW-0489">Methyltransferase</keyword>
<accession>A0A0A9W7Z3</accession>
<keyword evidence="2 6" id="KW-0808">Transferase</keyword>
<protein>
    <recommendedName>
        <fullName evidence="5">ETFB lysine methyltransferase</fullName>
    </recommendedName>
    <alternativeName>
        <fullName evidence="4">Protein N-lysine methyltransferase METTL20</fullName>
    </alternativeName>
</protein>
<dbReference type="Gene3D" id="3.40.50.150">
    <property type="entry name" value="Vaccinia Virus protein VP39"/>
    <property type="match status" value="1"/>
</dbReference>
<reference evidence="6" key="2">
    <citation type="submission" date="2014-07" db="EMBL/GenBank/DDBJ databases">
        <authorList>
            <person name="Hull J."/>
        </authorList>
    </citation>
    <scope>NUCLEOTIDE SEQUENCE</scope>
</reference>
<evidence type="ECO:0000256" key="2">
    <source>
        <dbReference type="ARBA" id="ARBA00022679"/>
    </source>
</evidence>
<dbReference type="GO" id="GO:0032259">
    <property type="term" value="P:methylation"/>
    <property type="evidence" value="ECO:0007669"/>
    <property type="project" value="UniProtKB-KW"/>
</dbReference>
<dbReference type="EMBL" id="GBHO01039047">
    <property type="protein sequence ID" value="JAG04557.1"/>
    <property type="molecule type" value="Transcribed_RNA"/>
</dbReference>
<dbReference type="PANTHER" id="PTHR43648">
    <property type="entry name" value="ELECTRON TRANSFER FLAVOPROTEIN BETA SUBUNIT LYSINE METHYLTRANSFERASE"/>
    <property type="match status" value="1"/>
</dbReference>
<evidence type="ECO:0000256" key="4">
    <source>
        <dbReference type="ARBA" id="ARBA00041867"/>
    </source>
</evidence>
<evidence type="ECO:0000256" key="1">
    <source>
        <dbReference type="ARBA" id="ARBA00022603"/>
    </source>
</evidence>
<name>A0A0A9W7Z3_LYGHE</name>
<organism evidence="6">
    <name type="scientific">Lygus hesperus</name>
    <name type="common">Western plant bug</name>
    <dbReference type="NCBI Taxonomy" id="30085"/>
    <lineage>
        <taxon>Eukaryota</taxon>
        <taxon>Metazoa</taxon>
        <taxon>Ecdysozoa</taxon>
        <taxon>Arthropoda</taxon>
        <taxon>Hexapoda</taxon>
        <taxon>Insecta</taxon>
        <taxon>Pterygota</taxon>
        <taxon>Neoptera</taxon>
        <taxon>Paraneoptera</taxon>
        <taxon>Hemiptera</taxon>
        <taxon>Heteroptera</taxon>
        <taxon>Panheteroptera</taxon>
        <taxon>Cimicomorpha</taxon>
        <taxon>Miridae</taxon>
        <taxon>Mirini</taxon>
        <taxon>Lygus</taxon>
    </lineage>
</organism>
<dbReference type="SUPFAM" id="SSF53335">
    <property type="entry name" value="S-adenosyl-L-methionine-dependent methyltransferases"/>
    <property type="match status" value="1"/>
</dbReference>
<dbReference type="PANTHER" id="PTHR43648:SF1">
    <property type="entry name" value="ELECTRON TRANSFER FLAVOPROTEIN BETA SUBUNIT LYSINE METHYLTRANSFERASE"/>
    <property type="match status" value="1"/>
</dbReference>
<dbReference type="AlphaFoldDB" id="A0A0A9W7Z3"/>
<comment type="similarity">
    <text evidence="3">Belongs to the methyltransferase superfamily. ETFBKMT family.</text>
</comment>
<dbReference type="InterPro" id="IPR050078">
    <property type="entry name" value="Ribosomal_L11_MeTrfase_PrmA"/>
</dbReference>
<dbReference type="GO" id="GO:0005759">
    <property type="term" value="C:mitochondrial matrix"/>
    <property type="evidence" value="ECO:0007669"/>
    <property type="project" value="TreeGrafter"/>
</dbReference>
<proteinExistence type="inferred from homology"/>
<evidence type="ECO:0000256" key="3">
    <source>
        <dbReference type="ARBA" id="ARBA00037932"/>
    </source>
</evidence>
<evidence type="ECO:0000256" key="5">
    <source>
        <dbReference type="ARBA" id="ARBA00042266"/>
    </source>
</evidence>
<dbReference type="CDD" id="cd02440">
    <property type="entry name" value="AdoMet_MTases"/>
    <property type="match status" value="1"/>
</dbReference>
<dbReference type="Pfam" id="PF06325">
    <property type="entry name" value="PrmA"/>
    <property type="match status" value="1"/>
</dbReference>
<evidence type="ECO:0000313" key="6">
    <source>
        <dbReference type="EMBL" id="JAG04557.1"/>
    </source>
</evidence>